<protein>
    <submittedName>
        <fullName evidence="2">Uncharacterized protein</fullName>
    </submittedName>
</protein>
<dbReference type="Proteomes" id="UP000241769">
    <property type="component" value="Unassembled WGS sequence"/>
</dbReference>
<evidence type="ECO:0000313" key="3">
    <source>
        <dbReference type="Proteomes" id="UP000241769"/>
    </source>
</evidence>
<dbReference type="InParanoid" id="A0A2P6MPH7"/>
<feature type="region of interest" description="Disordered" evidence="1">
    <location>
        <begin position="118"/>
        <end position="163"/>
    </location>
</feature>
<organism evidence="2 3">
    <name type="scientific">Planoprotostelium fungivorum</name>
    <dbReference type="NCBI Taxonomy" id="1890364"/>
    <lineage>
        <taxon>Eukaryota</taxon>
        <taxon>Amoebozoa</taxon>
        <taxon>Evosea</taxon>
        <taxon>Variosea</taxon>
        <taxon>Cavosteliida</taxon>
        <taxon>Cavosteliaceae</taxon>
        <taxon>Planoprotostelium</taxon>
    </lineage>
</organism>
<dbReference type="AlphaFoldDB" id="A0A2P6MPH7"/>
<proteinExistence type="predicted"/>
<gene>
    <name evidence="2" type="ORF">PROFUN_16763</name>
</gene>
<dbReference type="EMBL" id="MDYQ01000593">
    <property type="protein sequence ID" value="PRP73618.1"/>
    <property type="molecule type" value="Genomic_DNA"/>
</dbReference>
<evidence type="ECO:0000313" key="2">
    <source>
        <dbReference type="EMBL" id="PRP73618.1"/>
    </source>
</evidence>
<name>A0A2P6MPH7_9EUKA</name>
<reference evidence="2 3" key="1">
    <citation type="journal article" date="2018" name="Genome Biol. Evol.">
        <title>Multiple Roots of Fruiting Body Formation in Amoebozoa.</title>
        <authorList>
            <person name="Hillmann F."/>
            <person name="Forbes G."/>
            <person name="Novohradska S."/>
            <person name="Ferling I."/>
            <person name="Riege K."/>
            <person name="Groth M."/>
            <person name="Westermann M."/>
            <person name="Marz M."/>
            <person name="Spaller T."/>
            <person name="Winckler T."/>
            <person name="Schaap P."/>
            <person name="Glockner G."/>
        </authorList>
    </citation>
    <scope>NUCLEOTIDE SEQUENCE [LARGE SCALE GENOMIC DNA]</scope>
    <source>
        <strain evidence="2 3">Jena</strain>
    </source>
</reference>
<evidence type="ECO:0000256" key="1">
    <source>
        <dbReference type="SAM" id="MobiDB-lite"/>
    </source>
</evidence>
<comment type="caution">
    <text evidence="2">The sequence shown here is derived from an EMBL/GenBank/DDBJ whole genome shotgun (WGS) entry which is preliminary data.</text>
</comment>
<accession>A0A2P6MPH7</accession>
<keyword evidence="3" id="KW-1185">Reference proteome</keyword>
<sequence>MKPSLARNIAQFVVLASLPLASRFLENKDSFGSTTLFPPKHHNKNKSGQLASTPLRELRNRNNQLNQGLFFLKENLSKQDESEFAPNGSVSDVDTSMKDQRNFEAMKISRDKDGVMLSTKPEVEGGNTPNAEGKQDPRNLVNRGQFHSPLEDEDQKGQRPGSISLTNTWKRLSKDIHRTHLSLLMTAKN</sequence>